<proteinExistence type="predicted"/>
<organism evidence="2">
    <name type="scientific">Candidatus Methanophagaceae archaeon ANME-1 ERB6</name>
    <dbReference type="NCBI Taxonomy" id="2759912"/>
    <lineage>
        <taxon>Archaea</taxon>
        <taxon>Methanobacteriati</taxon>
        <taxon>Methanobacteriota</taxon>
        <taxon>Stenosarchaea group</taxon>
        <taxon>Methanomicrobia</taxon>
        <taxon>Candidatus Methanophagales</taxon>
        <taxon>Candidatus Methanophagaceae</taxon>
    </lineage>
</organism>
<evidence type="ECO:0000259" key="1">
    <source>
        <dbReference type="Pfam" id="PF11074"/>
    </source>
</evidence>
<name>A0A7G9Z0G2_9EURY</name>
<dbReference type="AlphaFoldDB" id="A0A7G9Z0G2"/>
<evidence type="ECO:0000313" key="2">
    <source>
        <dbReference type="EMBL" id="QNO53746.1"/>
    </source>
</evidence>
<gene>
    <name evidence="2" type="ORF">ONPGGGGH_00045</name>
</gene>
<feature type="domain" description="DUF2779" evidence="1">
    <location>
        <begin position="288"/>
        <end position="411"/>
    </location>
</feature>
<sequence>MRNVTKQMFLNTLACPSFGWLMRMKREKVTREPTIGERFRIEQGMEVGIMAREAYPDGILVDEKDMTSAIEKTKSLMNNPKVSVIFEGAFLVDSLAARVDILRREDDGWHIIEVKSSVNDKEEFIDDMAYTALIFNLSNYNISKISLMLISRDFRLGMANDKLFVEIDHTEKVIERMLQFTTYYSRIEQITRASTKPEAELQFTCKKCPLFKDCVGKDIKNHIFDIPRLSQPKFKDLLSQGIVQIENIQDNFPLTENQLRVKNCIKSNSPFVGDMLRNELNAIVWPAYYLDFETTQTAIPLYPNMPPYTSIVTQYSLHKCSAPGNVIDHFEFLADETIDDRKELAKHLIKDLEEEGGIITYSSYEKTTLNNLAKRFPDISGELNSLINRIVDLEAIIRKNFYHPDFHGSTSIKRTLPVLVPEMSYDGLEIRNGDDAMAAFACLAQGKYGNSEIETIKTHLLDYCKQDTLAMVKLHRQLVDYT</sequence>
<reference evidence="2" key="1">
    <citation type="submission" date="2020-06" db="EMBL/GenBank/DDBJ databases">
        <title>Unique genomic features of the anaerobic methanotrophic archaea.</title>
        <authorList>
            <person name="Chadwick G.L."/>
            <person name="Skennerton C.T."/>
            <person name="Laso-Perez R."/>
            <person name="Leu A.O."/>
            <person name="Speth D.R."/>
            <person name="Yu H."/>
            <person name="Morgan-Lang C."/>
            <person name="Hatzenpichler R."/>
            <person name="Goudeau D."/>
            <person name="Malmstrom R."/>
            <person name="Brazelton W.J."/>
            <person name="Woyke T."/>
            <person name="Hallam S.J."/>
            <person name="Tyson G.W."/>
            <person name="Wegener G."/>
            <person name="Boetius A."/>
            <person name="Orphan V."/>
        </authorList>
    </citation>
    <scope>NUCLEOTIDE SEQUENCE</scope>
</reference>
<protein>
    <recommendedName>
        <fullName evidence="1">DUF2779 domain-containing protein</fullName>
    </recommendedName>
</protein>
<dbReference type="EMBL" id="MT631549">
    <property type="protein sequence ID" value="QNO53746.1"/>
    <property type="molecule type" value="Genomic_DNA"/>
</dbReference>
<accession>A0A7G9Z0G2</accession>
<dbReference type="InterPro" id="IPR021301">
    <property type="entry name" value="DUF2779"/>
</dbReference>
<dbReference type="Pfam" id="PF11074">
    <property type="entry name" value="DUF2779"/>
    <property type="match status" value="1"/>
</dbReference>